<dbReference type="Pfam" id="PF05883">
    <property type="entry name" value="Baculo_RING"/>
    <property type="match status" value="1"/>
</dbReference>
<accession>A0A0D3QW25</accession>
<evidence type="ECO:0000313" key="1">
    <source>
        <dbReference type="EMBL" id="AJR20328.1"/>
    </source>
</evidence>
<dbReference type="EMBL" id="KP027546">
    <property type="protein sequence ID" value="AJR20328.1"/>
    <property type="molecule type" value="Genomic_DNA"/>
</dbReference>
<proteinExistence type="predicted"/>
<protein>
    <submittedName>
        <fullName evidence="1">Orf-52 protein</fullName>
    </submittedName>
</protein>
<organismHost>
    <name type="scientific">Lepidoptera</name>
    <name type="common">moths &amp; butterflies</name>
    <dbReference type="NCBI Taxonomy" id="7088"/>
</organismHost>
<organism evidence="1">
    <name type="scientific">Lymantria dispar multicapsid nuclear polyhedrosis virus</name>
    <name type="common">LdMNPV</name>
    <dbReference type="NCBI Taxonomy" id="10449"/>
    <lineage>
        <taxon>Viruses</taxon>
        <taxon>Viruses incertae sedis</taxon>
        <taxon>Naldaviricetes</taxon>
        <taxon>Lefavirales</taxon>
        <taxon>Baculoviridae</taxon>
        <taxon>Alphabaculovirus</taxon>
        <taxon>Alphabaculovirus lydisparis</taxon>
    </lineage>
</organism>
<dbReference type="InterPro" id="IPR008573">
    <property type="entry name" value="Baculovirus_U-box/Ring-like"/>
</dbReference>
<name>A0A0D3QW25_NPVLD</name>
<reference evidence="1" key="2">
    <citation type="journal article" date="2015" name="Genome Announc.">
        <title>Complete Genome Sequence of a Western Siberian Lymantria dispar Multiple Nucleopolyhedrovirus Isolate.</title>
        <authorList>
            <person name="Kabilov M.R."/>
            <person name="Martemyanov V.V."/>
            <person name="Tupikin A.E."/>
            <person name="Baturina O.A."/>
            <person name="Belousova I.A."/>
            <person name="Bondar A.A."/>
            <person name="Ilyinykh A.V."/>
        </authorList>
    </citation>
    <scope>NUCLEOTIDE SEQUENCE</scope>
    <source>
        <strain evidence="1">LdMNPV-27/2</strain>
    </source>
</reference>
<sequence>MLLTLRAGRDKREYLFRTFNRLWRRVSVECCICFDRIGDDGLIIVSEHATLNLEKMFHVACFERWALSSASANGRRDPFNRNVKYKFNFPPKTKRECASLLEQIRGFIGEQSVDRLYSDEYQRIMGEDRLDLEVDFEKLLRY</sequence>
<reference evidence="1" key="1">
    <citation type="journal article" date="2015" name="Dokl. Biochem. Biophys.">
        <title>The enhancin gene: One of the genetic determinants of population variation in baculoviral virulence.</title>
        <authorList>
            <person name="Martemyanov V.V."/>
            <person name="Kabilov M.R."/>
            <person name="Tupikin A.E."/>
            <person name="Baturina O.A."/>
            <person name="Belousova I.A."/>
            <person name="Podgwaite J.D."/>
            <person name="Ilynykh A.V."/>
            <person name="Vlassov V.V."/>
        </authorList>
    </citation>
    <scope>NUCLEOTIDE SEQUENCE</scope>
    <source>
        <strain evidence="1">LdMNPV-27/2</strain>
    </source>
</reference>
<reference evidence="1" key="3">
    <citation type="submission" date="2016-04" db="EMBL/GenBank/DDBJ databases">
        <authorList>
            <person name="Evans L.H."/>
            <person name="Alamgir A."/>
            <person name="Owens N."/>
            <person name="Weber N.D."/>
            <person name="Virtaneva K."/>
            <person name="Barbian K."/>
            <person name="Babar A."/>
            <person name="Rosenke K."/>
        </authorList>
    </citation>
    <scope>NUCLEOTIDE SEQUENCE</scope>
    <source>
        <strain evidence="1">LdMNPV-27/2</strain>
    </source>
</reference>